<dbReference type="Proteomes" id="UP000478052">
    <property type="component" value="Unassembled WGS sequence"/>
</dbReference>
<dbReference type="AlphaFoldDB" id="A0A6G0VQ97"/>
<name>A0A6G0VQ97_APHCR</name>
<evidence type="ECO:0000313" key="1">
    <source>
        <dbReference type="EMBL" id="KAF0703543.1"/>
    </source>
</evidence>
<keyword evidence="2" id="KW-1185">Reference proteome</keyword>
<comment type="caution">
    <text evidence="1">The sequence shown here is derived from an EMBL/GenBank/DDBJ whole genome shotgun (WGS) entry which is preliminary data.</text>
</comment>
<reference evidence="1 2" key="1">
    <citation type="submission" date="2019-08" db="EMBL/GenBank/DDBJ databases">
        <title>Whole genome of Aphis craccivora.</title>
        <authorList>
            <person name="Voronova N.V."/>
            <person name="Shulinski R.S."/>
            <person name="Bandarenka Y.V."/>
            <person name="Zhorov D.G."/>
            <person name="Warner D."/>
        </authorList>
    </citation>
    <scope>NUCLEOTIDE SEQUENCE [LARGE SCALE GENOMIC DNA]</scope>
    <source>
        <strain evidence="1">180601</strain>
        <tissue evidence="1">Whole Body</tissue>
    </source>
</reference>
<sequence length="113" mass="12339">MSRAVHNALLITEDSDSLDFEEEMSAFNVRFRLEKSTVDKVLSEIVDQLKNSTDRNNSIDPITQLLVTLRFYATGNFLITAGDFGGIGVASAGKIVKRVSCCVPISESNPSVI</sequence>
<dbReference type="EMBL" id="VUJU01013850">
    <property type="protein sequence ID" value="KAF0703543.1"/>
    <property type="molecule type" value="Genomic_DNA"/>
</dbReference>
<dbReference type="OrthoDB" id="6626414at2759"/>
<accession>A0A6G0VQ97</accession>
<proteinExistence type="predicted"/>
<gene>
    <name evidence="1" type="ORF">FWK35_00036697</name>
</gene>
<protein>
    <submittedName>
        <fullName evidence="1">Uncharacterized protein</fullName>
    </submittedName>
</protein>
<organism evidence="1 2">
    <name type="scientific">Aphis craccivora</name>
    <name type="common">Cowpea aphid</name>
    <dbReference type="NCBI Taxonomy" id="307492"/>
    <lineage>
        <taxon>Eukaryota</taxon>
        <taxon>Metazoa</taxon>
        <taxon>Ecdysozoa</taxon>
        <taxon>Arthropoda</taxon>
        <taxon>Hexapoda</taxon>
        <taxon>Insecta</taxon>
        <taxon>Pterygota</taxon>
        <taxon>Neoptera</taxon>
        <taxon>Paraneoptera</taxon>
        <taxon>Hemiptera</taxon>
        <taxon>Sternorrhyncha</taxon>
        <taxon>Aphidomorpha</taxon>
        <taxon>Aphidoidea</taxon>
        <taxon>Aphididae</taxon>
        <taxon>Aphidini</taxon>
        <taxon>Aphis</taxon>
        <taxon>Aphis</taxon>
    </lineage>
</organism>
<evidence type="ECO:0000313" key="2">
    <source>
        <dbReference type="Proteomes" id="UP000478052"/>
    </source>
</evidence>